<gene>
    <name evidence="2" type="ORF">PAPYR_12460</name>
</gene>
<accession>A0ABQ8U1V8</accession>
<name>A0ABQ8U1V8_9EUKA</name>
<comment type="caution">
    <text evidence="2">The sequence shown here is derived from an EMBL/GenBank/DDBJ whole genome shotgun (WGS) entry which is preliminary data.</text>
</comment>
<keyword evidence="3" id="KW-1185">Reference proteome</keyword>
<proteinExistence type="predicted"/>
<keyword evidence="1" id="KW-1133">Transmembrane helix</keyword>
<evidence type="ECO:0000313" key="2">
    <source>
        <dbReference type="EMBL" id="KAJ4453160.1"/>
    </source>
</evidence>
<reference evidence="2" key="1">
    <citation type="journal article" date="2022" name="bioRxiv">
        <title>Genomics of Preaxostyla Flagellates Illuminates Evolutionary Transitions and the Path Towards Mitochondrial Loss.</title>
        <authorList>
            <person name="Novak L.V.F."/>
            <person name="Treitli S.C."/>
            <person name="Pyrih J."/>
            <person name="Halakuc P."/>
            <person name="Pipaliya S.V."/>
            <person name="Vacek V."/>
            <person name="Brzon O."/>
            <person name="Soukal P."/>
            <person name="Eme L."/>
            <person name="Dacks J.B."/>
            <person name="Karnkowska A."/>
            <person name="Elias M."/>
            <person name="Hampl V."/>
        </authorList>
    </citation>
    <scope>NUCLEOTIDE SEQUENCE</scope>
    <source>
        <strain evidence="2">RCP-MX</strain>
    </source>
</reference>
<feature type="transmembrane region" description="Helical" evidence="1">
    <location>
        <begin position="124"/>
        <end position="145"/>
    </location>
</feature>
<protein>
    <submittedName>
        <fullName evidence="2">Uncharacterized protein</fullName>
    </submittedName>
</protein>
<sequence>MDDGPHATSDAQCETDVTQDMTERDLAFGYGRPGLRSETLGCAHWVFPEKVPKIGLRIASAANPFSSAQQVSPQVLPLIGCQTPRMHYVPSFEFLNNHELLYGLTTLGAAFLLLLILSWRSRNVVTVVICYVIGVLMFLHGRYYWTGSVAAVIGFFVYSGLMAARALGFVYSARSDRHDDDKDDN</sequence>
<feature type="transmembrane region" description="Helical" evidence="1">
    <location>
        <begin position="100"/>
        <end position="117"/>
    </location>
</feature>
<dbReference type="Proteomes" id="UP001141327">
    <property type="component" value="Unassembled WGS sequence"/>
</dbReference>
<dbReference type="EMBL" id="JAPMOS010000306">
    <property type="protein sequence ID" value="KAJ4453160.1"/>
    <property type="molecule type" value="Genomic_DNA"/>
</dbReference>
<feature type="transmembrane region" description="Helical" evidence="1">
    <location>
        <begin position="151"/>
        <end position="172"/>
    </location>
</feature>
<keyword evidence="1" id="KW-0812">Transmembrane</keyword>
<evidence type="ECO:0000313" key="3">
    <source>
        <dbReference type="Proteomes" id="UP001141327"/>
    </source>
</evidence>
<organism evidence="2 3">
    <name type="scientific">Paratrimastix pyriformis</name>
    <dbReference type="NCBI Taxonomy" id="342808"/>
    <lineage>
        <taxon>Eukaryota</taxon>
        <taxon>Metamonada</taxon>
        <taxon>Preaxostyla</taxon>
        <taxon>Paratrimastigidae</taxon>
        <taxon>Paratrimastix</taxon>
    </lineage>
</organism>
<keyword evidence="1" id="KW-0472">Membrane</keyword>
<evidence type="ECO:0000256" key="1">
    <source>
        <dbReference type="SAM" id="Phobius"/>
    </source>
</evidence>